<comment type="caution">
    <text evidence="1">The sequence shown here is derived from an EMBL/GenBank/DDBJ whole genome shotgun (WGS) entry which is preliminary data.</text>
</comment>
<organism evidence="1 2">
    <name type="scientific">Cyclostephanos tholiformis</name>
    <dbReference type="NCBI Taxonomy" id="382380"/>
    <lineage>
        <taxon>Eukaryota</taxon>
        <taxon>Sar</taxon>
        <taxon>Stramenopiles</taxon>
        <taxon>Ochrophyta</taxon>
        <taxon>Bacillariophyta</taxon>
        <taxon>Coscinodiscophyceae</taxon>
        <taxon>Thalassiosirophycidae</taxon>
        <taxon>Stephanodiscales</taxon>
        <taxon>Stephanodiscaceae</taxon>
        <taxon>Cyclostephanos</taxon>
    </lineage>
</organism>
<evidence type="ECO:0000313" key="2">
    <source>
        <dbReference type="Proteomes" id="UP001530377"/>
    </source>
</evidence>
<keyword evidence="2" id="KW-1185">Reference proteome</keyword>
<accession>A0ABD3RZ62</accession>
<dbReference type="AlphaFoldDB" id="A0ABD3RZ62"/>
<gene>
    <name evidence="1" type="ORF">ACHAXA_007081</name>
</gene>
<proteinExistence type="predicted"/>
<evidence type="ECO:0000313" key="1">
    <source>
        <dbReference type="EMBL" id="KAL3817491.1"/>
    </source>
</evidence>
<dbReference type="EMBL" id="JALLPB020000102">
    <property type="protein sequence ID" value="KAL3817491.1"/>
    <property type="molecule type" value="Genomic_DNA"/>
</dbReference>
<dbReference type="Proteomes" id="UP001530377">
    <property type="component" value="Unassembled WGS sequence"/>
</dbReference>
<reference evidence="1 2" key="1">
    <citation type="submission" date="2024-10" db="EMBL/GenBank/DDBJ databases">
        <title>Updated reference genomes for cyclostephanoid diatoms.</title>
        <authorList>
            <person name="Roberts W.R."/>
            <person name="Alverson A.J."/>
        </authorList>
    </citation>
    <scope>NUCLEOTIDE SEQUENCE [LARGE SCALE GENOMIC DNA]</scope>
    <source>
        <strain evidence="1 2">AJA228-03</strain>
    </source>
</reference>
<sequence length="327" mass="36777">MGRPSRCTPSVVTPRMTINNTSCLSSCARHADEGIDANNEHAREDRAYDCSISSRGASSDCDLPDFIIPAVMEYLGVRSLLRFGATCKYHAGLLSREVERRRAYVADIEAEFARLTRDVESAGGEDDGDYFIDPPTRANITAAKALARRALRYIDDEVDFDGMFLKRHPPHFRTWEDYVAEIGELDYFFHERKKFLRLPDGGSLYMLPDAFYFPPRGEDDKSSPAQIIYHTTLASKSWVVIRGCDDNDNLYHRSIEGIANWLVEGRWSSKGAYRIAARKLVTSLPYSCAREQALGSKAISYFSSILHKADDMDAMDASLNDTSNYCG</sequence>
<evidence type="ECO:0008006" key="3">
    <source>
        <dbReference type="Google" id="ProtNLM"/>
    </source>
</evidence>
<protein>
    <recommendedName>
        <fullName evidence="3">F-box domain-containing protein</fullName>
    </recommendedName>
</protein>
<dbReference type="CDD" id="cd09917">
    <property type="entry name" value="F-box_SF"/>
    <property type="match status" value="1"/>
</dbReference>
<name>A0ABD3RZ62_9STRA</name>